<dbReference type="Gene3D" id="1.10.150.240">
    <property type="entry name" value="Putative phosphatase, domain 2"/>
    <property type="match status" value="1"/>
</dbReference>
<dbReference type="InterPro" id="IPR036412">
    <property type="entry name" value="HAD-like_sf"/>
</dbReference>
<keyword evidence="2" id="KW-1185">Reference proteome</keyword>
<organism evidence="1 2">
    <name type="scientific">Corynebacterium camporealensis</name>
    <dbReference type="NCBI Taxonomy" id="161896"/>
    <lineage>
        <taxon>Bacteria</taxon>
        <taxon>Bacillati</taxon>
        <taxon>Actinomycetota</taxon>
        <taxon>Actinomycetes</taxon>
        <taxon>Mycobacteriales</taxon>
        <taxon>Corynebacteriaceae</taxon>
        <taxon>Corynebacterium</taxon>
    </lineage>
</organism>
<dbReference type="CDD" id="cd07505">
    <property type="entry name" value="HAD_BPGM-like"/>
    <property type="match status" value="1"/>
</dbReference>
<sequence>MTPVAPAAIFWDMDGTLTDSEPLWGQATYQLSEKLGKRLTPELRQQTVGATFSKTLGICARHAGVQLQPGDEEHYRQVMFSTVRGLFAEQLDVFPGVRPLLQQLHGDGIPMLVTTNTERYVADPAIDAIGRDFFVDTICGDEVSVGKPAPEMYLEAARRVDKAPEECLVFEDSYNGMRAARDAGCQVIGLPETESMPIPDGVVPIATLHSGSHIAGATADDVYAWFATLASR</sequence>
<evidence type="ECO:0000313" key="1">
    <source>
        <dbReference type="EMBL" id="AKE39176.1"/>
    </source>
</evidence>
<gene>
    <name evidence="1" type="ORF">UL81_06060</name>
</gene>
<dbReference type="InterPro" id="IPR023198">
    <property type="entry name" value="PGP-like_dom2"/>
</dbReference>
<dbReference type="PANTHER" id="PTHR18901">
    <property type="entry name" value="2-DEOXYGLUCOSE-6-PHOSPHATE PHOSPHATASE 2"/>
    <property type="match status" value="1"/>
</dbReference>
<reference evidence="1 2" key="1">
    <citation type="journal article" date="2015" name="Genome Announc.">
        <title>Complete Genome Sequence of Corynebacterium camporealensis DSM 44610, Isolated from the Milk of a Manchega Sheep with Subclinical Mastitis.</title>
        <authorList>
            <person name="Ruckert C."/>
            <person name="Albersmeier A."/>
            <person name="Winkler A."/>
            <person name="Tauch A."/>
        </authorList>
    </citation>
    <scope>NUCLEOTIDE SEQUENCE [LARGE SCALE GENOMIC DNA]</scope>
    <source>
        <strain evidence="1 2">DSM 44610</strain>
    </source>
</reference>
<dbReference type="RefSeq" id="WP_035105453.1">
    <property type="nucleotide sequence ID" value="NZ_CP011311.1"/>
</dbReference>
<dbReference type="PANTHER" id="PTHR18901:SF38">
    <property type="entry name" value="PSEUDOURIDINE-5'-PHOSPHATASE"/>
    <property type="match status" value="1"/>
</dbReference>
<dbReference type="SFLD" id="SFLDS00003">
    <property type="entry name" value="Haloacid_Dehalogenase"/>
    <property type="match status" value="1"/>
</dbReference>
<dbReference type="NCBIfam" id="TIGR01509">
    <property type="entry name" value="HAD-SF-IA-v3"/>
    <property type="match status" value="1"/>
</dbReference>
<protein>
    <submittedName>
        <fullName evidence="1">Haloacid dehalogenase superfamily protein, subfamily IA, variant 3 with third motif having DD or ED</fullName>
        <ecNumber evidence="1">3.1.3.18</ecNumber>
    </submittedName>
</protein>
<dbReference type="InterPro" id="IPR023214">
    <property type="entry name" value="HAD_sf"/>
</dbReference>
<dbReference type="HOGENOM" id="CLU_045011_13_1_11"/>
<dbReference type="AlphaFoldDB" id="A0A0F6TB55"/>
<dbReference type="PATRIC" id="fig|161896.4.peg.1189"/>
<accession>A0A0F6TB55</accession>
<dbReference type="SUPFAM" id="SSF56784">
    <property type="entry name" value="HAD-like"/>
    <property type="match status" value="1"/>
</dbReference>
<keyword evidence="1" id="KW-0378">Hydrolase</keyword>
<dbReference type="Gene3D" id="3.40.50.1000">
    <property type="entry name" value="HAD superfamily/HAD-like"/>
    <property type="match status" value="1"/>
</dbReference>
<dbReference type="EC" id="3.1.3.18" evidence="1"/>
<dbReference type="Proteomes" id="UP000033566">
    <property type="component" value="Chromosome"/>
</dbReference>
<dbReference type="Pfam" id="PF00702">
    <property type="entry name" value="Hydrolase"/>
    <property type="match status" value="1"/>
</dbReference>
<dbReference type="KEGG" id="ccj:UL81_06060"/>
<name>A0A0F6TB55_9CORY</name>
<dbReference type="EMBL" id="CP011311">
    <property type="protein sequence ID" value="AKE39176.1"/>
    <property type="molecule type" value="Genomic_DNA"/>
</dbReference>
<evidence type="ECO:0000313" key="2">
    <source>
        <dbReference type="Proteomes" id="UP000033566"/>
    </source>
</evidence>
<dbReference type="SFLD" id="SFLDG01129">
    <property type="entry name" value="C1.5:_HAD__Beta-PGM__Phosphata"/>
    <property type="match status" value="1"/>
</dbReference>
<dbReference type="InterPro" id="IPR006439">
    <property type="entry name" value="HAD-SF_hydro_IA"/>
</dbReference>
<proteinExistence type="predicted"/>
<dbReference type="GO" id="GO:0008967">
    <property type="term" value="F:phosphoglycolate phosphatase activity"/>
    <property type="evidence" value="ECO:0007669"/>
    <property type="project" value="UniProtKB-EC"/>
</dbReference>